<evidence type="ECO:0000313" key="1">
    <source>
        <dbReference type="EMBL" id="UPL50155.1"/>
    </source>
</evidence>
<dbReference type="RefSeq" id="WP_247976201.1">
    <property type="nucleotide sequence ID" value="NZ_CP095848.1"/>
</dbReference>
<sequence>MMAEDEVDSSYHTSTLAMEYATTPFNFVLSVCDHARETCSVLPGATTATRLHHSFPNPARATGSEAKIRTAFRDTRDQIKAFAIDFVRQHLPH</sequence>
<proteinExistence type="predicted"/>
<keyword evidence="2" id="KW-1185">Reference proteome</keyword>
<dbReference type="Proteomes" id="UP000829647">
    <property type="component" value="Chromosome"/>
</dbReference>
<protein>
    <recommendedName>
        <fullName evidence="3">Protein-tyrosine-phosphatase</fullName>
    </recommendedName>
</protein>
<accession>A0ABY4JBF1</accession>
<dbReference type="EMBL" id="CP095848">
    <property type="protein sequence ID" value="UPL50155.1"/>
    <property type="molecule type" value="Genomic_DNA"/>
</dbReference>
<evidence type="ECO:0008006" key="3">
    <source>
        <dbReference type="Google" id="ProtNLM"/>
    </source>
</evidence>
<dbReference type="InterPro" id="IPR036196">
    <property type="entry name" value="Ptyr_pPase_sf"/>
</dbReference>
<dbReference type="Gene3D" id="3.40.50.2300">
    <property type="match status" value="1"/>
</dbReference>
<reference evidence="1 2" key="1">
    <citation type="submission" date="2022-04" db="EMBL/GenBank/DDBJ databases">
        <title>Hymenobacter sp. isolated from the air.</title>
        <authorList>
            <person name="Won M."/>
            <person name="Lee C.-M."/>
            <person name="Woen H.-Y."/>
            <person name="Kwon S.-W."/>
        </authorList>
    </citation>
    <scope>NUCLEOTIDE SEQUENCE [LARGE SCALE GENOMIC DNA]</scope>
    <source>
        <strain evidence="2">5516 S-25</strain>
    </source>
</reference>
<gene>
    <name evidence="1" type="ORF">MWH26_04405</name>
</gene>
<name>A0ABY4JBF1_9BACT</name>
<organism evidence="1 2">
    <name type="scientific">Hymenobacter sublimis</name>
    <dbReference type="NCBI Taxonomy" id="2933777"/>
    <lineage>
        <taxon>Bacteria</taxon>
        <taxon>Pseudomonadati</taxon>
        <taxon>Bacteroidota</taxon>
        <taxon>Cytophagia</taxon>
        <taxon>Cytophagales</taxon>
        <taxon>Hymenobacteraceae</taxon>
        <taxon>Hymenobacter</taxon>
    </lineage>
</organism>
<evidence type="ECO:0000313" key="2">
    <source>
        <dbReference type="Proteomes" id="UP000829647"/>
    </source>
</evidence>
<dbReference type="SUPFAM" id="SSF52788">
    <property type="entry name" value="Phosphotyrosine protein phosphatases I"/>
    <property type="match status" value="1"/>
</dbReference>